<dbReference type="EMBL" id="OE008035">
    <property type="protein sequence ID" value="CAD7463437.1"/>
    <property type="molecule type" value="Genomic_DNA"/>
</dbReference>
<sequence length="137" mass="16189">MLGSRPTCRKVFDYFVNEMAENVSTDPMVWVRNLIDDPDVRIMLVSSECASVIYQSRQKGKKINYKSPRQFDHVFSYALKVIEDIHYNDLYTRIYHVKIENFTEKQHILPHNTPNRIFTLPNDLGELINHLKKGYEP</sequence>
<accession>A0A7R9P0Q4</accession>
<gene>
    <name evidence="1" type="ORF">TTEB3V08_LOCUS11322</name>
</gene>
<organism evidence="1">
    <name type="scientific">Timema tahoe</name>
    <dbReference type="NCBI Taxonomy" id="61484"/>
    <lineage>
        <taxon>Eukaryota</taxon>
        <taxon>Metazoa</taxon>
        <taxon>Ecdysozoa</taxon>
        <taxon>Arthropoda</taxon>
        <taxon>Hexapoda</taxon>
        <taxon>Insecta</taxon>
        <taxon>Pterygota</taxon>
        <taxon>Neoptera</taxon>
        <taxon>Polyneoptera</taxon>
        <taxon>Phasmatodea</taxon>
        <taxon>Timematodea</taxon>
        <taxon>Timematoidea</taxon>
        <taxon>Timematidae</taxon>
        <taxon>Timema</taxon>
    </lineage>
</organism>
<dbReference type="AlphaFoldDB" id="A0A7R9P0Q4"/>
<protein>
    <submittedName>
        <fullName evidence="1">Uncharacterized protein</fullName>
    </submittedName>
</protein>
<evidence type="ECO:0000313" key="1">
    <source>
        <dbReference type="EMBL" id="CAD7463437.1"/>
    </source>
</evidence>
<proteinExistence type="predicted"/>
<name>A0A7R9P0Q4_9NEOP</name>
<dbReference type="Gene3D" id="3.40.50.11530">
    <property type="match status" value="1"/>
</dbReference>
<reference evidence="1" key="1">
    <citation type="submission" date="2020-11" db="EMBL/GenBank/DDBJ databases">
        <authorList>
            <person name="Tran Van P."/>
        </authorList>
    </citation>
    <scope>NUCLEOTIDE SEQUENCE</scope>
</reference>